<organism evidence="1 2">
    <name type="scientific">Alsobacter metallidurans</name>
    <dbReference type="NCBI Taxonomy" id="340221"/>
    <lineage>
        <taxon>Bacteria</taxon>
        <taxon>Pseudomonadati</taxon>
        <taxon>Pseudomonadota</taxon>
        <taxon>Alphaproteobacteria</taxon>
        <taxon>Hyphomicrobiales</taxon>
        <taxon>Alsobacteraceae</taxon>
        <taxon>Alsobacter</taxon>
    </lineage>
</organism>
<name>A0A917MIV4_9HYPH</name>
<gene>
    <name evidence="1" type="ORF">GCM10007036_33210</name>
</gene>
<protein>
    <submittedName>
        <fullName evidence="1">PAS domain-containing protein</fullName>
    </submittedName>
</protein>
<dbReference type="PIRSF" id="PIRSF031878">
    <property type="entry name" value="UCP031878"/>
    <property type="match status" value="1"/>
</dbReference>
<dbReference type="Pfam" id="PF07310">
    <property type="entry name" value="PAS_5"/>
    <property type="match status" value="1"/>
</dbReference>
<dbReference type="InterPro" id="IPR009922">
    <property type="entry name" value="DUF1457"/>
</dbReference>
<accession>A0A917MIV4</accession>
<keyword evidence="2" id="KW-1185">Reference proteome</keyword>
<dbReference type="RefSeq" id="WP_188518828.1">
    <property type="nucleotide sequence ID" value="NZ_BMES01000002.1"/>
</dbReference>
<proteinExistence type="predicted"/>
<evidence type="ECO:0000313" key="1">
    <source>
        <dbReference type="EMBL" id="GGH25837.1"/>
    </source>
</evidence>
<dbReference type="EMBL" id="BMES01000002">
    <property type="protein sequence ID" value="GGH25837.1"/>
    <property type="molecule type" value="Genomic_DNA"/>
</dbReference>
<sequence>MKHAATRALFAYWDTLRGERCAPERSEIDPTAIRGILADTFVIEVDDQRTCPFRIAGTRVSALVGKELKGESFTALWQGSARDEGGALIDMIVNESAPAVASVIAWTRDGAACDLELLLLPLRHRGRTHARMLGSLSPLTVPPRLGLDPVEKLELRSQRVIYAGERLDSPGLPTPREALPFARPERRGHLFVFSGGKDADSSDALKRR</sequence>
<reference evidence="1" key="1">
    <citation type="journal article" date="2014" name="Int. J. Syst. Evol. Microbiol.">
        <title>Complete genome sequence of Corynebacterium casei LMG S-19264T (=DSM 44701T), isolated from a smear-ripened cheese.</title>
        <authorList>
            <consortium name="US DOE Joint Genome Institute (JGI-PGF)"/>
            <person name="Walter F."/>
            <person name="Albersmeier A."/>
            <person name="Kalinowski J."/>
            <person name="Ruckert C."/>
        </authorList>
    </citation>
    <scope>NUCLEOTIDE SEQUENCE</scope>
    <source>
        <strain evidence="1">CGMCC 1.12214</strain>
    </source>
</reference>
<dbReference type="Proteomes" id="UP000603912">
    <property type="component" value="Unassembled WGS sequence"/>
</dbReference>
<reference evidence="1" key="2">
    <citation type="submission" date="2020-09" db="EMBL/GenBank/DDBJ databases">
        <authorList>
            <person name="Sun Q."/>
            <person name="Zhou Y."/>
        </authorList>
    </citation>
    <scope>NUCLEOTIDE SEQUENCE</scope>
    <source>
        <strain evidence="1">CGMCC 1.12214</strain>
    </source>
</reference>
<dbReference type="AlphaFoldDB" id="A0A917MIV4"/>
<comment type="caution">
    <text evidence="1">The sequence shown here is derived from an EMBL/GenBank/DDBJ whole genome shotgun (WGS) entry which is preliminary data.</text>
</comment>
<evidence type="ECO:0000313" key="2">
    <source>
        <dbReference type="Proteomes" id="UP000603912"/>
    </source>
</evidence>